<dbReference type="EMBL" id="JAQRFO010000032">
    <property type="protein sequence ID" value="MDC9622771.1"/>
    <property type="molecule type" value="Genomic_DNA"/>
</dbReference>
<comment type="caution">
    <text evidence="1">The sequence shown here is derived from an EMBL/GenBank/DDBJ whole genome shotgun (WGS) entry which is preliminary data.</text>
</comment>
<organism evidence="1 2">
    <name type="scientific">Xenorhabdus aichiensis</name>
    <dbReference type="NCBI Taxonomy" id="3025874"/>
    <lineage>
        <taxon>Bacteria</taxon>
        <taxon>Pseudomonadati</taxon>
        <taxon>Pseudomonadota</taxon>
        <taxon>Gammaproteobacteria</taxon>
        <taxon>Enterobacterales</taxon>
        <taxon>Morganellaceae</taxon>
        <taxon>Xenorhabdus</taxon>
    </lineage>
</organism>
<accession>A0ABT5M504</accession>
<name>A0ABT5M504_9GAMM</name>
<dbReference type="Pfam" id="PF03406">
    <property type="entry name" value="Phage_fiber_2"/>
    <property type="match status" value="1"/>
</dbReference>
<evidence type="ECO:0000313" key="1">
    <source>
        <dbReference type="EMBL" id="MDC9622771.1"/>
    </source>
</evidence>
<protein>
    <submittedName>
        <fullName evidence="1">Phage tail protein</fullName>
    </submittedName>
</protein>
<reference evidence="1 2" key="1">
    <citation type="submission" date="2023-02" db="EMBL/GenBank/DDBJ databases">
        <title>Entomopathogenic bacteria.</title>
        <authorList>
            <person name="Machado R.A."/>
        </authorList>
    </citation>
    <scope>NUCLEOTIDE SEQUENCE [LARGE SCALE GENOMIC DNA]</scope>
    <source>
        <strain evidence="1 2">XENO-7</strain>
    </source>
</reference>
<gene>
    <name evidence="1" type="ORF">PSI22_14275</name>
</gene>
<dbReference type="InterPro" id="IPR005068">
    <property type="entry name" value="Phage_lambda_Stf-r2"/>
</dbReference>
<dbReference type="RefSeq" id="WP_273580320.1">
    <property type="nucleotide sequence ID" value="NZ_JAQRFO010000032.1"/>
</dbReference>
<sequence>MAKNEFLPFGIADGANVVPNEEYGKLAARTNGFSSGVAKSQELNKVWRQASVIASVVAQFIAETNNQDVLDDGNTAALRAGLLNALRATVGANIPVASQTTAGIAKLSNATNSNSEMDAATPRAVKATYDLANTANQNAGNAITNAANANTNANSRLEKNQNGADIPNKPKFVENLGLTGTVDLAENAYPKTGGQITGKVYADNDIEAKGWVGATTLHDRHKDGRWSRAYSEAFPPTAAVVGAYSIKEANDRYALKKSNESITCGELIVKSSHDYSPVKWVRTDGSFILLTPNPPNSESPFTIYERTADNKTIRSFDAPKKSGEMATVQQLLGIGQNWTDVTSIRENRSSYKNSTDKPIVVYIESNGTGTSQAFSIDITVSGFRVAYRWTSTDEVISLSAIVPPGETYRVQGGWGSSAEWAVITKWMELR</sequence>
<dbReference type="Proteomes" id="UP001214757">
    <property type="component" value="Unassembled WGS sequence"/>
</dbReference>
<evidence type="ECO:0000313" key="2">
    <source>
        <dbReference type="Proteomes" id="UP001214757"/>
    </source>
</evidence>
<keyword evidence="2" id="KW-1185">Reference proteome</keyword>
<proteinExistence type="predicted"/>